<dbReference type="InterPro" id="IPR018211">
    <property type="entry name" value="ADH_Fe_CS"/>
</dbReference>
<dbReference type="InterPro" id="IPR039697">
    <property type="entry name" value="Alcohol_dehydrogenase_Fe"/>
</dbReference>
<dbReference type="PROSITE" id="PS00060">
    <property type="entry name" value="ADH_IRON_2"/>
    <property type="match status" value="1"/>
</dbReference>
<reference evidence="4" key="1">
    <citation type="submission" date="2022-11" db="EMBL/GenBank/DDBJ databases">
        <title>Chromosomal genome sequence assembly and mating type (MAT) locus characterization of the leprose asexual lichenized fungus Lepraria neglecta (Nyl.) Erichsen.</title>
        <authorList>
            <person name="Allen J.L."/>
            <person name="Pfeffer B."/>
        </authorList>
    </citation>
    <scope>NUCLEOTIDE SEQUENCE</scope>
    <source>
        <strain evidence="4">Allen 5258</strain>
    </source>
</reference>
<dbReference type="GO" id="GO:0004022">
    <property type="term" value="F:alcohol dehydrogenase (NAD+) activity"/>
    <property type="evidence" value="ECO:0007669"/>
    <property type="project" value="TreeGrafter"/>
</dbReference>
<name>A0AAD9Z868_9LECA</name>
<dbReference type="Pfam" id="PF00465">
    <property type="entry name" value="Fe-ADH"/>
    <property type="match status" value="1"/>
</dbReference>
<dbReference type="EMBL" id="JASNWA010000008">
    <property type="protein sequence ID" value="KAK3171577.1"/>
    <property type="molecule type" value="Genomic_DNA"/>
</dbReference>
<protein>
    <recommendedName>
        <fullName evidence="6">Maleylacetate reductase</fullName>
    </recommendedName>
</protein>
<dbReference type="GO" id="GO:0046872">
    <property type="term" value="F:metal ion binding"/>
    <property type="evidence" value="ECO:0007669"/>
    <property type="project" value="InterPro"/>
</dbReference>
<evidence type="ECO:0000259" key="3">
    <source>
        <dbReference type="Pfam" id="PF25137"/>
    </source>
</evidence>
<organism evidence="4 5">
    <name type="scientific">Lepraria neglecta</name>
    <dbReference type="NCBI Taxonomy" id="209136"/>
    <lineage>
        <taxon>Eukaryota</taxon>
        <taxon>Fungi</taxon>
        <taxon>Dikarya</taxon>
        <taxon>Ascomycota</taxon>
        <taxon>Pezizomycotina</taxon>
        <taxon>Lecanoromycetes</taxon>
        <taxon>OSLEUM clade</taxon>
        <taxon>Lecanoromycetidae</taxon>
        <taxon>Lecanorales</taxon>
        <taxon>Lecanorineae</taxon>
        <taxon>Stereocaulaceae</taxon>
        <taxon>Lepraria</taxon>
    </lineage>
</organism>
<evidence type="ECO:0000256" key="1">
    <source>
        <dbReference type="ARBA" id="ARBA00023002"/>
    </source>
</evidence>
<keyword evidence="1" id="KW-0560">Oxidoreductase</keyword>
<dbReference type="Proteomes" id="UP001276659">
    <property type="component" value="Unassembled WGS sequence"/>
</dbReference>
<gene>
    <name evidence="4" type="ORF">OEA41_003661</name>
</gene>
<dbReference type="InterPro" id="IPR056798">
    <property type="entry name" value="ADH_Fe_C"/>
</dbReference>
<dbReference type="AlphaFoldDB" id="A0AAD9Z868"/>
<comment type="caution">
    <text evidence="4">The sequence shown here is derived from an EMBL/GenBank/DDBJ whole genome shotgun (WGS) entry which is preliminary data.</text>
</comment>
<dbReference type="InterPro" id="IPR001670">
    <property type="entry name" value="ADH_Fe/GldA"/>
</dbReference>
<dbReference type="Gene3D" id="1.20.1090.10">
    <property type="entry name" value="Dehydroquinate synthase-like - alpha domain"/>
    <property type="match status" value="1"/>
</dbReference>
<dbReference type="CDD" id="cd08192">
    <property type="entry name" value="MAR-like"/>
    <property type="match status" value="1"/>
</dbReference>
<evidence type="ECO:0000259" key="2">
    <source>
        <dbReference type="Pfam" id="PF00465"/>
    </source>
</evidence>
<dbReference type="Pfam" id="PF25137">
    <property type="entry name" value="ADH_Fe_C"/>
    <property type="match status" value="1"/>
</dbReference>
<feature type="domain" description="Alcohol dehydrogenase iron-type/glycerol dehydrogenase GldA" evidence="2">
    <location>
        <begin position="24"/>
        <end position="174"/>
    </location>
</feature>
<feature type="domain" description="Fe-containing alcohol dehydrogenase-like C-terminal" evidence="3">
    <location>
        <begin position="187"/>
        <end position="360"/>
    </location>
</feature>
<dbReference type="PANTHER" id="PTHR11496:SF97">
    <property type="entry name" value="ALCOHOL DEHYDROGENASE IRON-TYPE_GLYCEROL DEHYDROGENASE GLDA DOMAIN-CONTAINING PROTEIN"/>
    <property type="match status" value="1"/>
</dbReference>
<accession>A0AAD9Z868</accession>
<keyword evidence="5" id="KW-1185">Reference proteome</keyword>
<evidence type="ECO:0000313" key="4">
    <source>
        <dbReference type="EMBL" id="KAK3171577.1"/>
    </source>
</evidence>
<proteinExistence type="predicted"/>
<dbReference type="GO" id="GO:0005739">
    <property type="term" value="C:mitochondrion"/>
    <property type="evidence" value="ECO:0007669"/>
    <property type="project" value="TreeGrafter"/>
</dbReference>
<evidence type="ECO:0008006" key="6">
    <source>
        <dbReference type="Google" id="ProtNLM"/>
    </source>
</evidence>
<dbReference type="Gene3D" id="3.40.50.1970">
    <property type="match status" value="1"/>
</dbReference>
<evidence type="ECO:0000313" key="5">
    <source>
        <dbReference type="Proteomes" id="UP001276659"/>
    </source>
</evidence>
<dbReference type="SUPFAM" id="SSF56796">
    <property type="entry name" value="Dehydroquinate synthase-like"/>
    <property type="match status" value="1"/>
</dbReference>
<dbReference type="PANTHER" id="PTHR11496">
    <property type="entry name" value="ALCOHOL DEHYDROGENASE"/>
    <property type="match status" value="1"/>
</dbReference>
<sequence>MAVEASSSPLSGLWQPQSHLKNLYYGPSCVQKHLLSTLPSQSSKAFVITGRSIATKTPLIQQLENLLGTHHAGTFSHIKQHGPVAEVDQAMDLVVRDPSIDTIISVGGGSPIDAAKTISFRTNEKTGHYLIHLTIPTTLSAAECTAGGGYTKADGVKTGFMAPEMGVSAIFYDPCYAKYTPTKLWLATGVRAVDHAVETFYHPYATEMPWKALSIWALGVLFDCLPNAKSSHPNDEDVMTRLMLAAFASSGLRGKNVKGGMGLSHSLGYGLGSPYGIPHGETSCLTLGDVVKLKAETEDAKQIARLLPATGGKVSGNAREDAREVGSRIIELVATLGLRQNLTERGVGKDQVPIIVGRATGGMKEGPVYDAVTHLVEGLY</sequence>